<dbReference type="RefSeq" id="WP_139082363.1">
    <property type="nucleotide sequence ID" value="NZ_VDFV01000023.1"/>
</dbReference>
<dbReference type="EMBL" id="VDFV01000023">
    <property type="protein sequence ID" value="TNC68780.1"/>
    <property type="molecule type" value="Genomic_DNA"/>
</dbReference>
<proteinExistence type="inferred from homology"/>
<reference evidence="4 5" key="1">
    <citation type="submission" date="2019-06" db="EMBL/GenBank/DDBJ databases">
        <authorList>
            <person name="Jiang L."/>
        </authorList>
    </citation>
    <scope>NUCLEOTIDE SEQUENCE [LARGE SCALE GENOMIC DNA]</scope>
    <source>
        <strain evidence="4 5">YIM 48858</strain>
    </source>
</reference>
<name>A0A5C4N8H8_9RHOB</name>
<evidence type="ECO:0000256" key="1">
    <source>
        <dbReference type="ARBA" id="ARBA00010873"/>
    </source>
</evidence>
<keyword evidence="5" id="KW-1185">Reference proteome</keyword>
<gene>
    <name evidence="4" type="ORF">FHG71_14235</name>
</gene>
<dbReference type="Pfam" id="PF03389">
    <property type="entry name" value="MobA_MobL"/>
    <property type="match status" value="1"/>
</dbReference>
<dbReference type="InterPro" id="IPR005053">
    <property type="entry name" value="MobA_MobL"/>
</dbReference>
<protein>
    <recommendedName>
        <fullName evidence="3">MobA/MobL protein domain-containing protein</fullName>
    </recommendedName>
</protein>
<evidence type="ECO:0000259" key="3">
    <source>
        <dbReference type="Pfam" id="PF03389"/>
    </source>
</evidence>
<dbReference type="OrthoDB" id="1826980at2"/>
<keyword evidence="2" id="KW-0184">Conjugation</keyword>
<comment type="caution">
    <text evidence="4">The sequence shown here is derived from an EMBL/GenBank/DDBJ whole genome shotgun (WGS) entry which is preliminary data.</text>
</comment>
<comment type="similarity">
    <text evidence="1">Belongs to the MobA/MobL family.</text>
</comment>
<evidence type="ECO:0000256" key="2">
    <source>
        <dbReference type="ARBA" id="ARBA00022971"/>
    </source>
</evidence>
<dbReference type="AlphaFoldDB" id="A0A5C4N8H8"/>
<evidence type="ECO:0000313" key="4">
    <source>
        <dbReference type="EMBL" id="TNC68780.1"/>
    </source>
</evidence>
<evidence type="ECO:0000313" key="5">
    <source>
        <dbReference type="Proteomes" id="UP000305709"/>
    </source>
</evidence>
<sequence>MSHKACHFEIRNMSRGRGHSAIAAAAYRTAARLFDERTGRWHDYRKKRDVLSVETIGFDGSVEELWQAAEAAETRTNSRVAREWLIALPCELLLHVQVRLV</sequence>
<accession>A0A5C4N8H8</accession>
<dbReference type="Gene3D" id="3.30.930.30">
    <property type="match status" value="1"/>
</dbReference>
<feature type="domain" description="MobA/MobL protein" evidence="3">
    <location>
        <begin position="20"/>
        <end position="98"/>
    </location>
</feature>
<organism evidence="4 5">
    <name type="scientific">Rubellimicrobium roseum</name>
    <dbReference type="NCBI Taxonomy" id="687525"/>
    <lineage>
        <taxon>Bacteria</taxon>
        <taxon>Pseudomonadati</taxon>
        <taxon>Pseudomonadota</taxon>
        <taxon>Alphaproteobacteria</taxon>
        <taxon>Rhodobacterales</taxon>
        <taxon>Roseobacteraceae</taxon>
        <taxon>Rubellimicrobium</taxon>
    </lineage>
</organism>
<dbReference type="Proteomes" id="UP000305709">
    <property type="component" value="Unassembled WGS sequence"/>
</dbReference>